<dbReference type="OrthoDB" id="44338at2"/>
<protein>
    <submittedName>
        <fullName evidence="3">Tetratricopeptide domain protein</fullName>
    </submittedName>
</protein>
<dbReference type="InterPro" id="IPR019734">
    <property type="entry name" value="TPR_rpt"/>
</dbReference>
<dbReference type="PANTHER" id="PTHR45586">
    <property type="entry name" value="TPR REPEAT-CONTAINING PROTEIN PA4667"/>
    <property type="match status" value="1"/>
</dbReference>
<dbReference type="STRING" id="521045.Kole_1497"/>
<gene>
    <name evidence="3" type="ordered locus">Kole_1497</name>
</gene>
<dbReference type="PANTHER" id="PTHR45586:SF1">
    <property type="entry name" value="LIPOPOLYSACCHARIDE ASSEMBLY PROTEIN B"/>
    <property type="match status" value="1"/>
</dbReference>
<sequence length="577" mass="67066">MNKPKKVIVYMPLKPDAAKRQNLPVKLPVLLEDLPKIIDEEKIDLDVIIKGLDAQYSVSKDDYYGSYLVYFCYEKFKKALNTNNLGEAEKWLEKAKKIKEDYRYHFYKGLLLRKKGELGLAEIELRKSVELKEDFYLGYYELGRLMQKKGEYDDAVKFYILSLERAQGEFSLPLLGIIDTYIVSGMLDSALKIIENTSKKFPLSADLYLRKGVIYNEKQNYALAEQAFSEGLKKEERWEFYYNRAFSKTRLGDFLGAYNDLKKAYEMTQAVEILYELGLLERNMGLVEDAVEHLEKYYNETKDYKATVVLSRSFTLLGDFKQARKLIDELPDESIYELKKEIALYEGMVQRHSQVNTEFENPVMRSLAKKYNSGELELLFDKLIDATDMKNQEFVNFGKVDYRHLLNYLSKSNNPELSNRAIRLLTGEIPESIEPDLSMVELFFGLLVSLRENIPEAMLLSYRFPFLVSGNGSATALFRILYRVYLWYLGGLNFNSEWFLEEVIDEIKEFHFETALFLSRAQDNRLLDVDSALEIIPTNPKEFLLKLFSLLEKGGLPEAAKIEDGYYKILHILELGS</sequence>
<keyword evidence="2" id="KW-0802">TPR repeat</keyword>
<keyword evidence="4" id="KW-1185">Reference proteome</keyword>
<evidence type="ECO:0000256" key="1">
    <source>
        <dbReference type="ARBA" id="ARBA00022737"/>
    </source>
</evidence>
<dbReference type="SUPFAM" id="SSF48452">
    <property type="entry name" value="TPR-like"/>
    <property type="match status" value="2"/>
</dbReference>
<dbReference type="eggNOG" id="COG0457">
    <property type="taxonomic scope" value="Bacteria"/>
</dbReference>
<dbReference type="SMART" id="SM00028">
    <property type="entry name" value="TPR"/>
    <property type="match status" value="4"/>
</dbReference>
<accession>C5CEE8</accession>
<proteinExistence type="predicted"/>
<reference evidence="3 4" key="2">
    <citation type="journal article" date="2011" name="J. Bacteriol.">
        <title>Genome Sequence of Kosmotoga olearia Strain TBF 19.5.1, a Thermophilic Bacterium with a Wide Growth Temperature Range, Isolated from the Troll B Oil Platform in the North Sea.</title>
        <authorList>
            <person name="Swithers K.S."/>
            <person name="Dipippo J.L."/>
            <person name="Bruce D.C."/>
            <person name="Detter C."/>
            <person name="Tapia R."/>
            <person name="Han S."/>
            <person name="Goodwin L.A."/>
            <person name="Han J."/>
            <person name="Woyke T."/>
            <person name="Pitluck S."/>
            <person name="Pennacchio L."/>
            <person name="Nolan M."/>
            <person name="Mikhailova N."/>
            <person name="Land M.L."/>
            <person name="Nesbo C.L."/>
            <person name="Gogarten J.P."/>
            <person name="Noll K.M."/>
        </authorList>
    </citation>
    <scope>NUCLEOTIDE SEQUENCE [LARGE SCALE GENOMIC DNA]</scope>
    <source>
        <strain evidence="4">ATCC BAA-1733 / DSM 21960 / TBF 19.5.1</strain>
    </source>
</reference>
<dbReference type="KEGG" id="kol:Kole_1497"/>
<evidence type="ECO:0000313" key="3">
    <source>
        <dbReference type="EMBL" id="ACR80188.1"/>
    </source>
</evidence>
<dbReference type="Gene3D" id="1.25.40.10">
    <property type="entry name" value="Tetratricopeptide repeat domain"/>
    <property type="match status" value="2"/>
</dbReference>
<dbReference type="InterPro" id="IPR051012">
    <property type="entry name" value="CellSynth/LPSAsmb/PSIAsmb"/>
</dbReference>
<dbReference type="AlphaFoldDB" id="C5CEE8"/>
<evidence type="ECO:0000256" key="2">
    <source>
        <dbReference type="ARBA" id="ARBA00022803"/>
    </source>
</evidence>
<dbReference type="HOGENOM" id="CLU_497693_0_0_0"/>
<dbReference type="RefSeq" id="WP_015868835.1">
    <property type="nucleotide sequence ID" value="NC_012785.1"/>
</dbReference>
<keyword evidence="1" id="KW-0677">Repeat</keyword>
<dbReference type="InterPro" id="IPR011990">
    <property type="entry name" value="TPR-like_helical_dom_sf"/>
</dbReference>
<dbReference type="Pfam" id="PF13432">
    <property type="entry name" value="TPR_16"/>
    <property type="match status" value="1"/>
</dbReference>
<name>C5CEE8_KOSOT</name>
<dbReference type="EMBL" id="CP001634">
    <property type="protein sequence ID" value="ACR80188.1"/>
    <property type="molecule type" value="Genomic_DNA"/>
</dbReference>
<reference evidence="3 4" key="1">
    <citation type="submission" date="2009-06" db="EMBL/GenBank/DDBJ databases">
        <title>Complete sequence of Thermotogales bacterium TBF 19.5.1.</title>
        <authorList>
            <consortium name="US DOE Joint Genome Institute"/>
            <person name="Lucas S."/>
            <person name="Copeland A."/>
            <person name="Lapidus A."/>
            <person name="Glavina del Rio T."/>
            <person name="Tice H."/>
            <person name="Bruce D."/>
            <person name="Goodwin L."/>
            <person name="Pitluck S."/>
            <person name="Chertkov O."/>
            <person name="Brettin T."/>
            <person name="Detter J.C."/>
            <person name="Han C."/>
            <person name="Schmutz J."/>
            <person name="Larimer F."/>
            <person name="Land M."/>
            <person name="Hauser L."/>
            <person name="Kyrpides N."/>
            <person name="Ovchinnikova G."/>
            <person name="Noll K."/>
        </authorList>
    </citation>
    <scope>NUCLEOTIDE SEQUENCE [LARGE SCALE GENOMIC DNA]</scope>
    <source>
        <strain evidence="4">ATCC BAA-1733 / DSM 21960 / TBF 19.5.1</strain>
    </source>
</reference>
<organism evidence="3 4">
    <name type="scientific">Kosmotoga olearia (strain ATCC BAA-1733 / DSM 21960 / TBF 19.5.1)</name>
    <dbReference type="NCBI Taxonomy" id="521045"/>
    <lineage>
        <taxon>Bacteria</taxon>
        <taxon>Thermotogati</taxon>
        <taxon>Thermotogota</taxon>
        <taxon>Thermotogae</taxon>
        <taxon>Kosmotogales</taxon>
        <taxon>Kosmotogaceae</taxon>
        <taxon>Kosmotoga</taxon>
    </lineage>
</organism>
<evidence type="ECO:0000313" key="4">
    <source>
        <dbReference type="Proteomes" id="UP000002382"/>
    </source>
</evidence>
<dbReference type="Proteomes" id="UP000002382">
    <property type="component" value="Chromosome"/>
</dbReference>